<organism evidence="1 2">
    <name type="scientific">Cetraspora pellucida</name>
    <dbReference type="NCBI Taxonomy" id="1433469"/>
    <lineage>
        <taxon>Eukaryota</taxon>
        <taxon>Fungi</taxon>
        <taxon>Fungi incertae sedis</taxon>
        <taxon>Mucoromycota</taxon>
        <taxon>Glomeromycotina</taxon>
        <taxon>Glomeromycetes</taxon>
        <taxon>Diversisporales</taxon>
        <taxon>Gigasporaceae</taxon>
        <taxon>Cetraspora</taxon>
    </lineage>
</organism>
<name>A0ACA9QK82_9GLOM</name>
<feature type="non-terminal residue" evidence="1">
    <location>
        <position position="269"/>
    </location>
</feature>
<reference evidence="1" key="1">
    <citation type="submission" date="2021-06" db="EMBL/GenBank/DDBJ databases">
        <authorList>
            <person name="Kallberg Y."/>
            <person name="Tangrot J."/>
            <person name="Rosling A."/>
        </authorList>
    </citation>
    <scope>NUCLEOTIDE SEQUENCE</scope>
    <source>
        <strain evidence="1">28 12/20/2015</strain>
    </source>
</reference>
<evidence type="ECO:0000313" key="2">
    <source>
        <dbReference type="Proteomes" id="UP000789366"/>
    </source>
</evidence>
<dbReference type="Proteomes" id="UP000789366">
    <property type="component" value="Unassembled WGS sequence"/>
</dbReference>
<dbReference type="EMBL" id="CAJVPW010043079">
    <property type="protein sequence ID" value="CAG8751505.1"/>
    <property type="molecule type" value="Genomic_DNA"/>
</dbReference>
<protein>
    <submittedName>
        <fullName evidence="1">12552_t:CDS:1</fullName>
    </submittedName>
</protein>
<comment type="caution">
    <text evidence="1">The sequence shown here is derived from an EMBL/GenBank/DDBJ whole genome shotgun (WGS) entry which is preliminary data.</text>
</comment>
<evidence type="ECO:0000313" key="1">
    <source>
        <dbReference type="EMBL" id="CAG8751505.1"/>
    </source>
</evidence>
<feature type="non-terminal residue" evidence="1">
    <location>
        <position position="1"/>
    </location>
</feature>
<keyword evidence="2" id="KW-1185">Reference proteome</keyword>
<proteinExistence type="predicted"/>
<accession>A0ACA9QK82</accession>
<gene>
    <name evidence="1" type="ORF">SPELUC_LOCUS14515</name>
</gene>
<sequence>VVIAVEEFELPKNLQDQFRKVISDVNNERLEILKHDVEKYRKKIEEVVEEYREKIEEQLNEFKEFDKKALKIDDFIHMIDLASSLIKELMNMNLKIPGASSNEISLVDKIDQNLLKWIEDCAKIARNFNQFYEGLNTFNKNDNLALFKIQEKLLAEVDDIRNHLTKNSEDLGSILHLIQKRSIKKKIDEDFHRIIQLKSVYDLTTKLEYIRSRLHFFDPTFIQKISDFWKKLTYELKLNNDLIKIFREKNDPYVKDYCLNRIVENLLEI</sequence>